<protein>
    <submittedName>
        <fullName evidence="2">Uncharacterized protein</fullName>
    </submittedName>
</protein>
<reference evidence="2 3" key="1">
    <citation type="submission" date="2019-03" db="EMBL/GenBank/DDBJ databases">
        <title>First draft genome of Liparis tanakae, snailfish: a comprehensive survey of snailfish specific genes.</title>
        <authorList>
            <person name="Kim W."/>
            <person name="Song I."/>
            <person name="Jeong J.-H."/>
            <person name="Kim D."/>
            <person name="Kim S."/>
            <person name="Ryu S."/>
            <person name="Song J.Y."/>
            <person name="Lee S.K."/>
        </authorList>
    </citation>
    <scope>NUCLEOTIDE SEQUENCE [LARGE SCALE GENOMIC DNA]</scope>
    <source>
        <tissue evidence="2">Muscle</tissue>
    </source>
</reference>
<organism evidence="2 3">
    <name type="scientific">Liparis tanakae</name>
    <name type="common">Tanaka's snailfish</name>
    <dbReference type="NCBI Taxonomy" id="230148"/>
    <lineage>
        <taxon>Eukaryota</taxon>
        <taxon>Metazoa</taxon>
        <taxon>Chordata</taxon>
        <taxon>Craniata</taxon>
        <taxon>Vertebrata</taxon>
        <taxon>Euteleostomi</taxon>
        <taxon>Actinopterygii</taxon>
        <taxon>Neopterygii</taxon>
        <taxon>Teleostei</taxon>
        <taxon>Neoteleostei</taxon>
        <taxon>Acanthomorphata</taxon>
        <taxon>Eupercaria</taxon>
        <taxon>Perciformes</taxon>
        <taxon>Cottioidei</taxon>
        <taxon>Cottales</taxon>
        <taxon>Liparidae</taxon>
        <taxon>Liparis</taxon>
    </lineage>
</organism>
<keyword evidence="3" id="KW-1185">Reference proteome</keyword>
<proteinExistence type="predicted"/>
<dbReference type="Proteomes" id="UP000314294">
    <property type="component" value="Unassembled WGS sequence"/>
</dbReference>
<feature type="region of interest" description="Disordered" evidence="1">
    <location>
        <begin position="119"/>
        <end position="152"/>
    </location>
</feature>
<accession>A0A4Z2J9C2</accession>
<gene>
    <name evidence="2" type="ORF">EYF80_003009</name>
</gene>
<evidence type="ECO:0000313" key="3">
    <source>
        <dbReference type="Proteomes" id="UP000314294"/>
    </source>
</evidence>
<dbReference type="EMBL" id="SRLO01000013">
    <property type="protein sequence ID" value="TNN86826.1"/>
    <property type="molecule type" value="Genomic_DNA"/>
</dbReference>
<evidence type="ECO:0000313" key="2">
    <source>
        <dbReference type="EMBL" id="TNN86826.1"/>
    </source>
</evidence>
<sequence length="234" mass="25679">MPTETGATDSDLGLLEARGSAFVLAPVSLSKGLNPCLLKGSSLRLNLHHRHSLTERDFRKSLGLAKRTPQRHVHTVELSMLEEPSVPLPPVAGSDRESNSGQRIRHWEQMRVYPCGAPPPAGHPSRLHRQTPVGVMPPTVASAGRPNGTGPLEEIDISVRLSPACLPPSHDSISDLCVNRRHRQLTLTQHASAHLLFVPFASRRQALHWLDRETLLFNTKAKGTLGSFHYVVVV</sequence>
<evidence type="ECO:0000256" key="1">
    <source>
        <dbReference type="SAM" id="MobiDB-lite"/>
    </source>
</evidence>
<comment type="caution">
    <text evidence="2">The sequence shown here is derived from an EMBL/GenBank/DDBJ whole genome shotgun (WGS) entry which is preliminary data.</text>
</comment>
<name>A0A4Z2J9C2_9TELE</name>
<dbReference type="AlphaFoldDB" id="A0A4Z2J9C2"/>